<evidence type="ECO:0000256" key="3">
    <source>
        <dbReference type="ARBA" id="ARBA00022448"/>
    </source>
</evidence>
<dbReference type="SUPFAM" id="SSF103506">
    <property type="entry name" value="Mitochondrial carrier"/>
    <property type="match status" value="1"/>
</dbReference>
<feature type="transmembrane region" description="Helical" evidence="11">
    <location>
        <begin position="199"/>
        <end position="219"/>
    </location>
</feature>
<feature type="repeat" description="Solcar" evidence="9">
    <location>
        <begin position="103"/>
        <end position="191"/>
    </location>
</feature>
<comment type="caution">
    <text evidence="12">The sequence shown here is derived from an EMBL/GenBank/DDBJ whole genome shotgun (WGS) entry which is preliminary data.</text>
</comment>
<feature type="transmembrane region" description="Helical" evidence="11">
    <location>
        <begin position="162"/>
        <end position="184"/>
    </location>
</feature>
<name>A0AAU9J703_9CILI</name>
<evidence type="ECO:0000256" key="1">
    <source>
        <dbReference type="ARBA" id="ARBA00004225"/>
    </source>
</evidence>
<evidence type="ECO:0000256" key="8">
    <source>
        <dbReference type="ARBA" id="ARBA00023136"/>
    </source>
</evidence>
<evidence type="ECO:0000256" key="11">
    <source>
        <dbReference type="SAM" id="Phobius"/>
    </source>
</evidence>
<proteinExistence type="inferred from homology"/>
<keyword evidence="6 11" id="KW-1133">Transmembrane helix</keyword>
<comment type="subcellular location">
    <subcellularLocation>
        <location evidence="1">Mitochondrion membrane</location>
        <topology evidence="1">Multi-pass membrane protein</topology>
    </subcellularLocation>
</comment>
<evidence type="ECO:0000313" key="13">
    <source>
        <dbReference type="Proteomes" id="UP001162131"/>
    </source>
</evidence>
<dbReference type="PANTHER" id="PTHR45758">
    <property type="entry name" value="MITOFERRIN-1-RELATED"/>
    <property type="match status" value="1"/>
</dbReference>
<dbReference type="GO" id="GO:0048250">
    <property type="term" value="P:iron import into the mitochondrion"/>
    <property type="evidence" value="ECO:0007669"/>
    <property type="project" value="TreeGrafter"/>
</dbReference>
<keyword evidence="13" id="KW-1185">Reference proteome</keyword>
<dbReference type="GO" id="GO:0015093">
    <property type="term" value="F:ferrous iron transmembrane transporter activity"/>
    <property type="evidence" value="ECO:0007669"/>
    <property type="project" value="TreeGrafter"/>
</dbReference>
<dbReference type="GO" id="GO:0031966">
    <property type="term" value="C:mitochondrial membrane"/>
    <property type="evidence" value="ECO:0007669"/>
    <property type="project" value="UniProtKB-SubCell"/>
</dbReference>
<dbReference type="Pfam" id="PF00153">
    <property type="entry name" value="Mito_carr"/>
    <property type="match status" value="3"/>
</dbReference>
<evidence type="ECO:0000256" key="10">
    <source>
        <dbReference type="RuleBase" id="RU000488"/>
    </source>
</evidence>
<keyword evidence="7" id="KW-0496">Mitochondrion</keyword>
<feature type="transmembrane region" description="Helical" evidence="11">
    <location>
        <begin position="6"/>
        <end position="25"/>
    </location>
</feature>
<keyword evidence="5" id="KW-0677">Repeat</keyword>
<feature type="transmembrane region" description="Helical" evidence="11">
    <location>
        <begin position="65"/>
        <end position="85"/>
    </location>
</feature>
<keyword evidence="4 9" id="KW-0812">Transmembrane</keyword>
<dbReference type="PRINTS" id="PR00926">
    <property type="entry name" value="MITOCARRIER"/>
</dbReference>
<dbReference type="Proteomes" id="UP001162131">
    <property type="component" value="Unassembled WGS sequence"/>
</dbReference>
<feature type="repeat" description="Solcar" evidence="9">
    <location>
        <begin position="5"/>
        <end position="93"/>
    </location>
</feature>
<gene>
    <name evidence="12" type="ORF">BSTOLATCC_MIC28853</name>
</gene>
<feature type="repeat" description="Solcar" evidence="9">
    <location>
        <begin position="199"/>
        <end position="292"/>
    </location>
</feature>
<evidence type="ECO:0000256" key="6">
    <source>
        <dbReference type="ARBA" id="ARBA00022989"/>
    </source>
</evidence>
<dbReference type="InterPro" id="IPR018108">
    <property type="entry name" value="MCP_transmembrane"/>
</dbReference>
<accession>A0AAU9J703</accession>
<dbReference type="InterPro" id="IPR002067">
    <property type="entry name" value="MCP"/>
</dbReference>
<dbReference type="InterPro" id="IPR023395">
    <property type="entry name" value="MCP_dom_sf"/>
</dbReference>
<evidence type="ECO:0000256" key="7">
    <source>
        <dbReference type="ARBA" id="ARBA00023128"/>
    </source>
</evidence>
<organism evidence="12 13">
    <name type="scientific">Blepharisma stoltei</name>
    <dbReference type="NCBI Taxonomy" id="1481888"/>
    <lineage>
        <taxon>Eukaryota</taxon>
        <taxon>Sar</taxon>
        <taxon>Alveolata</taxon>
        <taxon>Ciliophora</taxon>
        <taxon>Postciliodesmatophora</taxon>
        <taxon>Heterotrichea</taxon>
        <taxon>Heterotrichida</taxon>
        <taxon>Blepharismidae</taxon>
        <taxon>Blepharisma</taxon>
    </lineage>
</organism>
<comment type="similarity">
    <text evidence="2 10">Belongs to the mitochondrial carrier (TC 2.A.29) family.</text>
</comment>
<evidence type="ECO:0000313" key="12">
    <source>
        <dbReference type="EMBL" id="CAG9321574.1"/>
    </source>
</evidence>
<evidence type="ECO:0000256" key="5">
    <source>
        <dbReference type="ARBA" id="ARBA00022737"/>
    </source>
</evidence>
<keyword evidence="8 9" id="KW-0472">Membrane</keyword>
<dbReference type="EMBL" id="CAJZBQ010000028">
    <property type="protein sequence ID" value="CAG9321574.1"/>
    <property type="molecule type" value="Genomic_DNA"/>
</dbReference>
<feature type="transmembrane region" description="Helical" evidence="11">
    <location>
        <begin position="105"/>
        <end position="126"/>
    </location>
</feature>
<evidence type="ECO:0000256" key="2">
    <source>
        <dbReference type="ARBA" id="ARBA00006375"/>
    </source>
</evidence>
<evidence type="ECO:0008006" key="14">
    <source>
        <dbReference type="Google" id="ProtNLM"/>
    </source>
</evidence>
<reference evidence="12" key="1">
    <citation type="submission" date="2021-09" db="EMBL/GenBank/DDBJ databases">
        <authorList>
            <consortium name="AG Swart"/>
            <person name="Singh M."/>
            <person name="Singh A."/>
            <person name="Seah K."/>
            <person name="Emmerich C."/>
        </authorList>
    </citation>
    <scope>NUCLEOTIDE SEQUENCE</scope>
    <source>
        <strain evidence="12">ATCC30299</strain>
    </source>
</reference>
<evidence type="ECO:0000256" key="4">
    <source>
        <dbReference type="ARBA" id="ARBA00022692"/>
    </source>
</evidence>
<protein>
    <recommendedName>
        <fullName evidence="14">Mitochondrial carrier protein</fullName>
    </recommendedName>
</protein>
<dbReference type="Gene3D" id="1.50.40.10">
    <property type="entry name" value="Mitochondrial carrier domain"/>
    <property type="match status" value="2"/>
</dbReference>
<keyword evidence="3 10" id="KW-0813">Transport</keyword>
<evidence type="ECO:0000256" key="9">
    <source>
        <dbReference type="PROSITE-ProRule" id="PRU00282"/>
    </source>
</evidence>
<dbReference type="AlphaFoldDB" id="A0AAU9J703"/>
<dbReference type="PROSITE" id="PS50920">
    <property type="entry name" value="SOLCAR"/>
    <property type="match status" value="3"/>
</dbReference>
<dbReference type="PANTHER" id="PTHR45758:SF19">
    <property type="entry name" value="CARRIER PROTEIN, PUTATIVE-RELATED"/>
    <property type="match status" value="1"/>
</dbReference>
<sequence>MSDQYPILITSLSSIIAGSLSRLFVHPIDTLKAKLQVQQASLTNQKITIRSTVSKTLAEEGVRGLYRGFFIASAGSAPGVCVYMSAYEFAKKKLLKSEAAQKSTFWAHFCSGIFAETVSCAIFVPIDVVKERLQVQSNLNIYNYKGGIDAFKIILNTEGLRGIYRAYGATVCSFGPFSALYFMFYEKFKYWTVGAQKEISFWPSLLCSAAAGSISSVITNPLDMAKVRMQCVRASQNSEVKLFKYNNMFHGILLIFKNEGFLALFQGSLARILFHTPNVAIMMSTTETIRAFLEKSMQNK</sequence>